<organism evidence="1">
    <name type="scientific">marine sediment metagenome</name>
    <dbReference type="NCBI Taxonomy" id="412755"/>
    <lineage>
        <taxon>unclassified sequences</taxon>
        <taxon>metagenomes</taxon>
        <taxon>ecological metagenomes</taxon>
    </lineage>
</organism>
<sequence length="43" mass="5205">RELYKNWNMDTILATRWITCKSIKFKVNELVMTNYNFEGGNYV</sequence>
<evidence type="ECO:0000313" key="1">
    <source>
        <dbReference type="EMBL" id="GAI80260.1"/>
    </source>
</evidence>
<name>X1SY37_9ZZZZ</name>
<feature type="non-terminal residue" evidence="1">
    <location>
        <position position="1"/>
    </location>
</feature>
<proteinExistence type="predicted"/>
<dbReference type="EMBL" id="BARW01013470">
    <property type="protein sequence ID" value="GAI80260.1"/>
    <property type="molecule type" value="Genomic_DNA"/>
</dbReference>
<protein>
    <submittedName>
        <fullName evidence="1">Uncharacterized protein</fullName>
    </submittedName>
</protein>
<comment type="caution">
    <text evidence="1">The sequence shown here is derived from an EMBL/GenBank/DDBJ whole genome shotgun (WGS) entry which is preliminary data.</text>
</comment>
<gene>
    <name evidence="1" type="ORF">S12H4_24668</name>
</gene>
<dbReference type="AlphaFoldDB" id="X1SY37"/>
<accession>X1SY37</accession>
<reference evidence="1" key="1">
    <citation type="journal article" date="2014" name="Front. Microbiol.">
        <title>High frequency of phylogenetically diverse reductive dehalogenase-homologous genes in deep subseafloor sedimentary metagenomes.</title>
        <authorList>
            <person name="Kawai M."/>
            <person name="Futagami T."/>
            <person name="Toyoda A."/>
            <person name="Takaki Y."/>
            <person name="Nishi S."/>
            <person name="Hori S."/>
            <person name="Arai W."/>
            <person name="Tsubouchi T."/>
            <person name="Morono Y."/>
            <person name="Uchiyama I."/>
            <person name="Ito T."/>
            <person name="Fujiyama A."/>
            <person name="Inagaki F."/>
            <person name="Takami H."/>
        </authorList>
    </citation>
    <scope>NUCLEOTIDE SEQUENCE</scope>
    <source>
        <strain evidence="1">Expedition CK06-06</strain>
    </source>
</reference>